<dbReference type="Proteomes" id="UP000053342">
    <property type="component" value="Unassembled WGS sequence"/>
</dbReference>
<evidence type="ECO:0000313" key="2">
    <source>
        <dbReference type="Proteomes" id="UP000053342"/>
    </source>
</evidence>
<sequence length="122" mass="13781">MVIDFVRFDIKGWASDMAVSLTTEQFSEESTHSWTYSWSSNPTCETVYCYEGNSKQYGRTLSRGEAFDVADFVPYAGKQIKRPGIFFFEAAWVLIASKMTPSFTQIYIFKSSVYTSTGISGP</sequence>
<evidence type="ECO:0000313" key="1">
    <source>
        <dbReference type="EMBL" id="KIW44192.1"/>
    </source>
</evidence>
<dbReference type="RefSeq" id="XP_016264408.1">
    <property type="nucleotide sequence ID" value="XM_016406202.1"/>
</dbReference>
<keyword evidence="2" id="KW-1185">Reference proteome</keyword>
<dbReference type="GeneID" id="27357296"/>
<protein>
    <submittedName>
        <fullName evidence="1">Uncharacterized protein</fullName>
    </submittedName>
</protein>
<name>A0A0D2C332_9EURO</name>
<dbReference type="VEuPathDB" id="FungiDB:PV06_05222"/>
<gene>
    <name evidence="1" type="ORF">PV06_05222</name>
</gene>
<accession>A0A0D2C332</accession>
<dbReference type="HOGENOM" id="CLU_2026758_0_0_1"/>
<reference evidence="1 2" key="1">
    <citation type="submission" date="2015-01" db="EMBL/GenBank/DDBJ databases">
        <title>The Genome Sequence of Exophiala oligosperma CBS72588.</title>
        <authorList>
            <consortium name="The Broad Institute Genomics Platform"/>
            <person name="Cuomo C."/>
            <person name="de Hoog S."/>
            <person name="Gorbushina A."/>
            <person name="Stielow B."/>
            <person name="Teixiera M."/>
            <person name="Abouelleil A."/>
            <person name="Chapman S.B."/>
            <person name="Priest M."/>
            <person name="Young S.K."/>
            <person name="Wortman J."/>
            <person name="Nusbaum C."/>
            <person name="Birren B."/>
        </authorList>
    </citation>
    <scope>NUCLEOTIDE SEQUENCE [LARGE SCALE GENOMIC DNA]</scope>
    <source>
        <strain evidence="1 2">CBS 72588</strain>
    </source>
</reference>
<dbReference type="AlphaFoldDB" id="A0A0D2C332"/>
<proteinExistence type="predicted"/>
<organism evidence="1 2">
    <name type="scientific">Exophiala oligosperma</name>
    <dbReference type="NCBI Taxonomy" id="215243"/>
    <lineage>
        <taxon>Eukaryota</taxon>
        <taxon>Fungi</taxon>
        <taxon>Dikarya</taxon>
        <taxon>Ascomycota</taxon>
        <taxon>Pezizomycotina</taxon>
        <taxon>Eurotiomycetes</taxon>
        <taxon>Chaetothyriomycetidae</taxon>
        <taxon>Chaetothyriales</taxon>
        <taxon>Herpotrichiellaceae</taxon>
        <taxon>Exophiala</taxon>
    </lineage>
</organism>
<dbReference type="EMBL" id="KN847335">
    <property type="protein sequence ID" value="KIW44192.1"/>
    <property type="molecule type" value="Genomic_DNA"/>
</dbReference>